<evidence type="ECO:0000256" key="2">
    <source>
        <dbReference type="SAM" id="Phobius"/>
    </source>
</evidence>
<evidence type="ECO:0000313" key="3">
    <source>
        <dbReference type="EMBL" id="GBP37571.1"/>
    </source>
</evidence>
<evidence type="ECO:0000256" key="1">
    <source>
        <dbReference type="SAM" id="MobiDB-lite"/>
    </source>
</evidence>
<keyword evidence="2" id="KW-1133">Transmembrane helix</keyword>
<keyword evidence="4" id="KW-1185">Reference proteome</keyword>
<keyword evidence="2" id="KW-0472">Membrane</keyword>
<protein>
    <submittedName>
        <fullName evidence="3">Uncharacterized protein</fullName>
    </submittedName>
</protein>
<comment type="caution">
    <text evidence="3">The sequence shown here is derived from an EMBL/GenBank/DDBJ whole genome shotgun (WGS) entry which is preliminary data.</text>
</comment>
<reference evidence="3 4" key="1">
    <citation type="journal article" date="2019" name="Commun. Biol.">
        <title>The bagworm genome reveals a unique fibroin gene that provides high tensile strength.</title>
        <authorList>
            <person name="Kono N."/>
            <person name="Nakamura H."/>
            <person name="Ohtoshi R."/>
            <person name="Tomita M."/>
            <person name="Numata K."/>
            <person name="Arakawa K."/>
        </authorList>
    </citation>
    <scope>NUCLEOTIDE SEQUENCE [LARGE SCALE GENOMIC DNA]</scope>
</reference>
<proteinExistence type="predicted"/>
<gene>
    <name evidence="3" type="ORF">EVAR_34606_1</name>
</gene>
<dbReference type="Proteomes" id="UP000299102">
    <property type="component" value="Unassembled WGS sequence"/>
</dbReference>
<dbReference type="EMBL" id="BGZK01000336">
    <property type="protein sequence ID" value="GBP37571.1"/>
    <property type="molecule type" value="Genomic_DNA"/>
</dbReference>
<name>A0A4C1VGI4_EUMVA</name>
<accession>A0A4C1VGI4</accession>
<dbReference type="AlphaFoldDB" id="A0A4C1VGI4"/>
<feature type="region of interest" description="Disordered" evidence="1">
    <location>
        <begin position="67"/>
        <end position="106"/>
    </location>
</feature>
<feature type="compositionally biased region" description="Basic and acidic residues" evidence="1">
    <location>
        <begin position="73"/>
        <end position="83"/>
    </location>
</feature>
<feature type="transmembrane region" description="Helical" evidence="2">
    <location>
        <begin position="21"/>
        <end position="40"/>
    </location>
</feature>
<dbReference type="OrthoDB" id="6678752at2759"/>
<keyword evidence="2" id="KW-0812">Transmembrane</keyword>
<sequence length="106" mass="11728">MFAWPREKHKGKESNLVIAGKVLQMFMFTIGVLGIAAYVYRNQDDADFTTRGQLYIIVISGAITLPQPPNEPARAESLDESKTRASVGQAERSPTMTVEAEARIET</sequence>
<organism evidence="3 4">
    <name type="scientific">Eumeta variegata</name>
    <name type="common">Bagworm moth</name>
    <name type="synonym">Eumeta japonica</name>
    <dbReference type="NCBI Taxonomy" id="151549"/>
    <lineage>
        <taxon>Eukaryota</taxon>
        <taxon>Metazoa</taxon>
        <taxon>Ecdysozoa</taxon>
        <taxon>Arthropoda</taxon>
        <taxon>Hexapoda</taxon>
        <taxon>Insecta</taxon>
        <taxon>Pterygota</taxon>
        <taxon>Neoptera</taxon>
        <taxon>Endopterygota</taxon>
        <taxon>Lepidoptera</taxon>
        <taxon>Glossata</taxon>
        <taxon>Ditrysia</taxon>
        <taxon>Tineoidea</taxon>
        <taxon>Psychidae</taxon>
        <taxon>Oiketicinae</taxon>
        <taxon>Eumeta</taxon>
    </lineage>
</organism>
<evidence type="ECO:0000313" key="4">
    <source>
        <dbReference type="Proteomes" id="UP000299102"/>
    </source>
</evidence>